<dbReference type="KEGG" id="mbet:N8K70_11700"/>
<evidence type="ECO:0000259" key="4">
    <source>
        <dbReference type="Pfam" id="PF00534"/>
    </source>
</evidence>
<dbReference type="Pfam" id="PF13439">
    <property type="entry name" value="Glyco_transf_4"/>
    <property type="match status" value="1"/>
</dbReference>
<dbReference type="PANTHER" id="PTHR45947">
    <property type="entry name" value="SULFOQUINOVOSYL TRANSFERASE SQD2"/>
    <property type="match status" value="1"/>
</dbReference>
<dbReference type="AlphaFoldDB" id="A0AA97FGV0"/>
<evidence type="ECO:0000256" key="2">
    <source>
        <dbReference type="ARBA" id="ARBA00022676"/>
    </source>
</evidence>
<gene>
    <name evidence="6" type="ORF">N8K70_11700</name>
</gene>
<accession>A0AA97FGV0</accession>
<dbReference type="Gene3D" id="3.40.50.2000">
    <property type="entry name" value="Glycogen Phosphorylase B"/>
    <property type="match status" value="2"/>
</dbReference>
<dbReference type="InterPro" id="IPR001296">
    <property type="entry name" value="Glyco_trans_1"/>
</dbReference>
<dbReference type="SUPFAM" id="SSF53756">
    <property type="entry name" value="UDP-Glycosyltransferase/glycogen phosphorylase"/>
    <property type="match status" value="1"/>
</dbReference>
<dbReference type="RefSeq" id="WP_317138516.1">
    <property type="nucleotide sequence ID" value="NZ_CP118157.1"/>
</dbReference>
<dbReference type="PANTHER" id="PTHR45947:SF3">
    <property type="entry name" value="SULFOQUINOVOSYL TRANSFERASE SQD2"/>
    <property type="match status" value="1"/>
</dbReference>
<keyword evidence="3" id="KW-0808">Transferase</keyword>
<dbReference type="GO" id="GO:1901137">
    <property type="term" value="P:carbohydrate derivative biosynthetic process"/>
    <property type="evidence" value="ECO:0007669"/>
    <property type="project" value="UniProtKB-ARBA"/>
</dbReference>
<organism evidence="6 7">
    <name type="scientific">Microbacterium betulae</name>
    <dbReference type="NCBI Taxonomy" id="2981139"/>
    <lineage>
        <taxon>Bacteria</taxon>
        <taxon>Bacillati</taxon>
        <taxon>Actinomycetota</taxon>
        <taxon>Actinomycetes</taxon>
        <taxon>Micrococcales</taxon>
        <taxon>Microbacteriaceae</taxon>
        <taxon>Microbacterium</taxon>
    </lineage>
</organism>
<sequence length="387" mass="41511">MRVALFAESFLPHMNGVTNSVLQVVRHLEAAGHETLVVAPGTARRRPDAAEGRTTLVPSFPLPSYPDVRIALAPARRVRRILEGFEPDVVHLASPFVLGWQAAVTADALRVPTVAVYQTDVVSYTERYGVPGAASVAAAHVARLHRRSTLTLVPSSAAQAQLEGLGVGRLRRWGRGVDAERFSPARRSESWRARVAPGERIVGYVGRLAPEKQVEDLRAVSDIPGARLVIVGDGPERARLERLLPGAVFTGFLGGADLAEALASFDVFVHPGESETFCQTVQEALASGVPVVATGRGGPVDLVRSSVDGWLYRPGDLGDLRGRVTDLLGDESKRRSFGAAAHARVRSRTWAALTAQLVGHYRDARTAGAAVTARVAAGPRPIRYLFE</sequence>
<dbReference type="Proteomes" id="UP001305498">
    <property type="component" value="Chromosome"/>
</dbReference>
<evidence type="ECO:0000256" key="1">
    <source>
        <dbReference type="ARBA" id="ARBA00021292"/>
    </source>
</evidence>
<dbReference type="InterPro" id="IPR028098">
    <property type="entry name" value="Glyco_trans_4-like_N"/>
</dbReference>
<feature type="domain" description="Glycosyl transferase family 1" evidence="4">
    <location>
        <begin position="194"/>
        <end position="342"/>
    </location>
</feature>
<name>A0AA97FGV0_9MICO</name>
<dbReference type="InterPro" id="IPR050194">
    <property type="entry name" value="Glycosyltransferase_grp1"/>
</dbReference>
<feature type="domain" description="Glycosyltransferase subfamily 4-like N-terminal" evidence="5">
    <location>
        <begin position="15"/>
        <end position="181"/>
    </location>
</feature>
<dbReference type="CDD" id="cd03814">
    <property type="entry name" value="GT4-like"/>
    <property type="match status" value="1"/>
</dbReference>
<evidence type="ECO:0000313" key="7">
    <source>
        <dbReference type="Proteomes" id="UP001305498"/>
    </source>
</evidence>
<dbReference type="GO" id="GO:0016758">
    <property type="term" value="F:hexosyltransferase activity"/>
    <property type="evidence" value="ECO:0007669"/>
    <property type="project" value="TreeGrafter"/>
</dbReference>
<dbReference type="Pfam" id="PF00534">
    <property type="entry name" value="Glycos_transf_1"/>
    <property type="match status" value="1"/>
</dbReference>
<evidence type="ECO:0000259" key="5">
    <source>
        <dbReference type="Pfam" id="PF13439"/>
    </source>
</evidence>
<evidence type="ECO:0000256" key="3">
    <source>
        <dbReference type="ARBA" id="ARBA00022679"/>
    </source>
</evidence>
<dbReference type="EMBL" id="CP118157">
    <property type="protein sequence ID" value="WOF22040.1"/>
    <property type="molecule type" value="Genomic_DNA"/>
</dbReference>
<proteinExistence type="predicted"/>
<keyword evidence="2" id="KW-0328">Glycosyltransferase</keyword>
<evidence type="ECO:0000313" key="6">
    <source>
        <dbReference type="EMBL" id="WOF22040.1"/>
    </source>
</evidence>
<keyword evidence="7" id="KW-1185">Reference proteome</keyword>
<protein>
    <recommendedName>
        <fullName evidence="1">D-inositol 3-phosphate glycosyltransferase</fullName>
    </recommendedName>
</protein>
<reference evidence="6 7" key="1">
    <citation type="submission" date="2023-02" db="EMBL/GenBank/DDBJ databases">
        <title>Microbacterium betulae sp. nov., isolated from birch wood.</title>
        <authorList>
            <person name="Pasciak M."/>
            <person name="Pawlik K.J."/>
            <person name="Martynowski D."/>
            <person name="Laczmanski L."/>
            <person name="Ciekot J."/>
            <person name="Szponar B."/>
            <person name="Wojcik-Fatla A."/>
            <person name="Mackiewicz B."/>
            <person name="Farian E."/>
            <person name="Cholewa G."/>
            <person name="Cholewa A."/>
            <person name="Dutkiewicz J."/>
        </authorList>
    </citation>
    <scope>NUCLEOTIDE SEQUENCE [LARGE SCALE GENOMIC DNA]</scope>
    <source>
        <strain evidence="6 7">AB</strain>
    </source>
</reference>